<comment type="subcellular location">
    <subcellularLocation>
        <location evidence="1">Cell inner membrane</location>
        <topology evidence="1">Multi-pass membrane protein</topology>
    </subcellularLocation>
</comment>
<keyword evidence="7 8" id="KW-0472">Membrane</keyword>
<evidence type="ECO:0000256" key="6">
    <source>
        <dbReference type="ARBA" id="ARBA00022989"/>
    </source>
</evidence>
<evidence type="ECO:0000259" key="9">
    <source>
        <dbReference type="Pfam" id="PF12832"/>
    </source>
</evidence>
<dbReference type="InterPro" id="IPR036259">
    <property type="entry name" value="MFS_trans_sf"/>
</dbReference>
<feature type="transmembrane region" description="Helical" evidence="8">
    <location>
        <begin position="137"/>
        <end position="159"/>
    </location>
</feature>
<feature type="transmembrane region" description="Helical" evidence="8">
    <location>
        <begin position="256"/>
        <end position="276"/>
    </location>
</feature>
<organism evidence="10 11">
    <name type="scientific">Anaerocolumna aminovalerica</name>
    <dbReference type="NCBI Taxonomy" id="1527"/>
    <lineage>
        <taxon>Bacteria</taxon>
        <taxon>Bacillati</taxon>
        <taxon>Bacillota</taxon>
        <taxon>Clostridia</taxon>
        <taxon>Lachnospirales</taxon>
        <taxon>Lachnospiraceae</taxon>
        <taxon>Anaerocolumna</taxon>
    </lineage>
</organism>
<keyword evidence="6 8" id="KW-1133">Transmembrane helix</keyword>
<keyword evidence="4" id="KW-0997">Cell inner membrane</keyword>
<protein>
    <submittedName>
        <fullName evidence="10">MFS transporter, PPP family, 3-phenylpropionic acid transporter</fullName>
    </submittedName>
</protein>
<dbReference type="Proteomes" id="UP000198806">
    <property type="component" value="Unassembled WGS sequence"/>
</dbReference>
<evidence type="ECO:0000256" key="7">
    <source>
        <dbReference type="ARBA" id="ARBA00023136"/>
    </source>
</evidence>
<dbReference type="Gene3D" id="1.20.1250.20">
    <property type="entry name" value="MFS general substrate transporter like domains"/>
    <property type="match status" value="2"/>
</dbReference>
<dbReference type="GO" id="GO:0015528">
    <property type="term" value="F:lactose:proton symporter activity"/>
    <property type="evidence" value="ECO:0007669"/>
    <property type="project" value="TreeGrafter"/>
</dbReference>
<evidence type="ECO:0000256" key="3">
    <source>
        <dbReference type="ARBA" id="ARBA00022475"/>
    </source>
</evidence>
<feature type="transmembrane region" description="Helical" evidence="8">
    <location>
        <begin position="12"/>
        <end position="34"/>
    </location>
</feature>
<sequence length="401" mass="43919">MGKISRELTLKYALLQSVFWICQCFVLGFANVYLKSRGFDNTQVGITLSLASVLSIIIQPLVAGFADRTTKVSLRTITMVLMLIVLSLGIILVIIPDSYIFITICFMFIMAIQITLVSLLNSLALEYMNLGIHMNYGLARGISSIAFSLTSFGFGIVLNYHSGNILLPIFLVSYVLFIAALILFRIDTSSLPLPEKEVIETEQKQSDGIFKFLKNYKKFTILLVGMTMVMYSHNLINTYLINIVENVGGDNTDMGLSLAIAAGLELPTMAVFILIVKKIKCSTLLKISAFFFFIKSGIVWLAPNMLTINLSQLLQLFAYALFTPASVYYVNEIIDAKNGVKGQSMVGVATFSLVGAIGSFTGGRILDTKGVSAMLLVGTIVTGIGFIIVCLSTEDAKKDVR</sequence>
<dbReference type="EMBL" id="FOWD01000050">
    <property type="protein sequence ID" value="SFO62887.1"/>
    <property type="molecule type" value="Genomic_DNA"/>
</dbReference>
<keyword evidence="3" id="KW-1003">Cell membrane</keyword>
<evidence type="ECO:0000313" key="11">
    <source>
        <dbReference type="Proteomes" id="UP000198806"/>
    </source>
</evidence>
<feature type="transmembrane region" description="Helical" evidence="8">
    <location>
        <begin position="77"/>
        <end position="95"/>
    </location>
</feature>
<evidence type="ECO:0000313" key="10">
    <source>
        <dbReference type="EMBL" id="SFO62887.1"/>
    </source>
</evidence>
<name>A0A1I5IQV1_9FIRM</name>
<feature type="transmembrane region" description="Helical" evidence="8">
    <location>
        <begin position="314"/>
        <end position="334"/>
    </location>
</feature>
<dbReference type="Pfam" id="PF12832">
    <property type="entry name" value="MFS_1_like"/>
    <property type="match status" value="1"/>
</dbReference>
<dbReference type="RefSeq" id="WP_139221557.1">
    <property type="nucleotide sequence ID" value="NZ_BAABFM010000030.1"/>
</dbReference>
<accession>A0A1I5IQV1</accession>
<dbReference type="PANTHER" id="PTHR23522">
    <property type="entry name" value="BLL5896 PROTEIN"/>
    <property type="match status" value="1"/>
</dbReference>
<evidence type="ECO:0000256" key="2">
    <source>
        <dbReference type="ARBA" id="ARBA00022448"/>
    </source>
</evidence>
<dbReference type="GO" id="GO:0030395">
    <property type="term" value="F:lactose binding"/>
    <property type="evidence" value="ECO:0007669"/>
    <property type="project" value="TreeGrafter"/>
</dbReference>
<evidence type="ECO:0000256" key="4">
    <source>
        <dbReference type="ARBA" id="ARBA00022519"/>
    </source>
</evidence>
<dbReference type="SUPFAM" id="SSF103473">
    <property type="entry name" value="MFS general substrate transporter"/>
    <property type="match status" value="1"/>
</dbReference>
<dbReference type="OrthoDB" id="1653456at2"/>
<feature type="transmembrane region" description="Helical" evidence="8">
    <location>
        <begin position="101"/>
        <end position="125"/>
    </location>
</feature>
<dbReference type="STRING" id="1527.SAMN04489757_15016"/>
<keyword evidence="2" id="KW-0813">Transport</keyword>
<reference evidence="10 11" key="1">
    <citation type="submission" date="2016-10" db="EMBL/GenBank/DDBJ databases">
        <authorList>
            <person name="de Groot N.N."/>
        </authorList>
    </citation>
    <scope>NUCLEOTIDE SEQUENCE [LARGE SCALE GENOMIC DNA]</scope>
    <source>
        <strain evidence="10 11">DSM 1283</strain>
    </source>
</reference>
<feature type="transmembrane region" description="Helical" evidence="8">
    <location>
        <begin position="219"/>
        <end position="236"/>
    </location>
</feature>
<gene>
    <name evidence="10" type="ORF">SAMN04489757_15016</name>
</gene>
<dbReference type="InterPro" id="IPR024989">
    <property type="entry name" value="MFS_assoc_dom"/>
</dbReference>
<feature type="transmembrane region" description="Helical" evidence="8">
    <location>
        <begin position="346"/>
        <end position="366"/>
    </location>
</feature>
<proteinExistence type="predicted"/>
<evidence type="ECO:0000256" key="8">
    <source>
        <dbReference type="SAM" id="Phobius"/>
    </source>
</evidence>
<dbReference type="GO" id="GO:0005886">
    <property type="term" value="C:plasma membrane"/>
    <property type="evidence" value="ECO:0007669"/>
    <property type="project" value="UniProtKB-SubCell"/>
</dbReference>
<feature type="transmembrane region" description="Helical" evidence="8">
    <location>
        <begin position="46"/>
        <end position="65"/>
    </location>
</feature>
<feature type="domain" description="Major facilitator superfamily associated" evidence="9">
    <location>
        <begin position="29"/>
        <end position="372"/>
    </location>
</feature>
<dbReference type="PANTHER" id="PTHR23522:SF10">
    <property type="entry name" value="3-PHENYLPROPIONIC ACID TRANSPORTER-RELATED"/>
    <property type="match status" value="1"/>
</dbReference>
<dbReference type="AlphaFoldDB" id="A0A1I5IQV1"/>
<feature type="transmembrane region" description="Helical" evidence="8">
    <location>
        <begin position="165"/>
        <end position="186"/>
    </location>
</feature>
<keyword evidence="11" id="KW-1185">Reference proteome</keyword>
<keyword evidence="5 8" id="KW-0812">Transmembrane</keyword>
<evidence type="ECO:0000256" key="1">
    <source>
        <dbReference type="ARBA" id="ARBA00004429"/>
    </source>
</evidence>
<evidence type="ECO:0000256" key="5">
    <source>
        <dbReference type="ARBA" id="ARBA00022692"/>
    </source>
</evidence>
<feature type="transmembrane region" description="Helical" evidence="8">
    <location>
        <begin position="372"/>
        <end position="391"/>
    </location>
</feature>
<feature type="transmembrane region" description="Helical" evidence="8">
    <location>
        <begin position="283"/>
        <end position="302"/>
    </location>
</feature>